<dbReference type="Pfam" id="PF25917">
    <property type="entry name" value="BSH_RND"/>
    <property type="match status" value="1"/>
</dbReference>
<dbReference type="PRINTS" id="PR01490">
    <property type="entry name" value="RTXTOXIND"/>
</dbReference>
<feature type="domain" description="Multidrug resistance protein MdtA-like alpha-helical hairpin" evidence="6">
    <location>
        <begin position="105"/>
        <end position="163"/>
    </location>
</feature>
<feature type="domain" description="Multidrug resistance protein MdtA-like C-terminal permuted SH3" evidence="9">
    <location>
        <begin position="322"/>
        <end position="354"/>
    </location>
</feature>
<dbReference type="RefSeq" id="WP_213641141.1">
    <property type="nucleotide sequence ID" value="NZ_JADPMV010000002.1"/>
</dbReference>
<evidence type="ECO:0000259" key="8">
    <source>
        <dbReference type="Pfam" id="PF25954"/>
    </source>
</evidence>
<evidence type="ECO:0000259" key="7">
    <source>
        <dbReference type="Pfam" id="PF25917"/>
    </source>
</evidence>
<dbReference type="InterPro" id="IPR006143">
    <property type="entry name" value="RND_pump_MFP"/>
</dbReference>
<evidence type="ECO:0000256" key="1">
    <source>
        <dbReference type="ARBA" id="ARBA00004196"/>
    </source>
</evidence>
<feature type="domain" description="Multidrug resistance protein MdtA-like barrel-sandwich hybrid" evidence="7">
    <location>
        <begin position="70"/>
        <end position="191"/>
    </location>
</feature>
<keyword evidence="4 5" id="KW-0175">Coiled coil</keyword>
<dbReference type="PANTHER" id="PTHR30469">
    <property type="entry name" value="MULTIDRUG RESISTANCE PROTEIN MDTA"/>
    <property type="match status" value="1"/>
</dbReference>
<keyword evidence="11" id="KW-1185">Reference proteome</keyword>
<dbReference type="InterPro" id="IPR058627">
    <property type="entry name" value="MdtA-like_C"/>
</dbReference>
<accession>A0ABS5Q4T4</accession>
<feature type="coiled-coil region" evidence="5">
    <location>
        <begin position="140"/>
        <end position="167"/>
    </location>
</feature>
<evidence type="ECO:0000256" key="3">
    <source>
        <dbReference type="ARBA" id="ARBA00022448"/>
    </source>
</evidence>
<dbReference type="Pfam" id="PF25967">
    <property type="entry name" value="RND-MFP_C"/>
    <property type="match status" value="1"/>
</dbReference>
<feature type="domain" description="CusB-like beta-barrel" evidence="8">
    <location>
        <begin position="202"/>
        <end position="272"/>
    </location>
</feature>
<organism evidence="10 11">
    <name type="scientific">Pseudomonas lalucatii</name>
    <dbReference type="NCBI Taxonomy" id="1424203"/>
    <lineage>
        <taxon>Bacteria</taxon>
        <taxon>Pseudomonadati</taxon>
        <taxon>Pseudomonadota</taxon>
        <taxon>Gammaproteobacteria</taxon>
        <taxon>Pseudomonadales</taxon>
        <taxon>Pseudomonadaceae</taxon>
        <taxon>Pseudomonas</taxon>
    </lineage>
</organism>
<comment type="similarity">
    <text evidence="2">Belongs to the membrane fusion protein (MFP) (TC 8.A.1) family.</text>
</comment>
<evidence type="ECO:0000313" key="11">
    <source>
        <dbReference type="Proteomes" id="UP001196601"/>
    </source>
</evidence>
<sequence length="381" mass="41115">MLLRRMLIMLGVVALVVLALAAYKGLTIYQQVQQFSAPQPAISVSAAAAAERPWQNRLPAIGTLKAFQGVELTAEIGGIVRELLFSSGERVERGQALVQMDDQVERANLATAEAELGLARVEFERGRSLVSRSNISKSEFDRLSAELKKASATVAQLQAQLAKKRILAPFSGSIGIRQMDVGDYLSPGTQIATLQDLSRLYVDFFLPEQAVPSLALGERVRLSVAAYPGEVFAGEIAAINPKVEDTTRNVQVRAALDNPEGKLLPGMFANLEVLLPGEALQVVVPETAITYTLYGNSVYVVAEQKDEDGQVLRDDQGQAKLQVERRFVETGERRDGQVVILEGLQSGERVVTAGQLKLDNGAHVAIADEPAAASRQAKAAQ</sequence>
<dbReference type="InterPro" id="IPR058625">
    <property type="entry name" value="MdtA-like_BSH"/>
</dbReference>
<name>A0ABS5Q4T4_9PSED</name>
<evidence type="ECO:0000259" key="9">
    <source>
        <dbReference type="Pfam" id="PF25967"/>
    </source>
</evidence>
<evidence type="ECO:0000256" key="4">
    <source>
        <dbReference type="ARBA" id="ARBA00023054"/>
    </source>
</evidence>
<dbReference type="Proteomes" id="UP001196601">
    <property type="component" value="Unassembled WGS sequence"/>
</dbReference>
<keyword evidence="3" id="KW-0813">Transport</keyword>
<comment type="caution">
    <text evidence="10">The sequence shown here is derived from an EMBL/GenBank/DDBJ whole genome shotgun (WGS) entry which is preliminary data.</text>
</comment>
<dbReference type="NCBIfam" id="TIGR01730">
    <property type="entry name" value="RND_mfp"/>
    <property type="match status" value="1"/>
</dbReference>
<proteinExistence type="inferred from homology"/>
<reference evidence="10 11" key="1">
    <citation type="journal article" date="2021" name="Syst. Appl. Microbiol.">
        <title>Pseudomonas lalucatii sp. nov. isolated from Vallgornera, a karstic cave in Mallorca, Western Mediterranean.</title>
        <authorList>
            <person name="Busquets A."/>
            <person name="Mulet M."/>
            <person name="Gomila M."/>
            <person name="Garcia-Valdes E."/>
        </authorList>
    </citation>
    <scope>NUCLEOTIDE SEQUENCE [LARGE SCALE GENOMIC DNA]</scope>
    <source>
        <strain evidence="10 11">R1b54</strain>
    </source>
</reference>
<dbReference type="Gene3D" id="2.40.50.100">
    <property type="match status" value="2"/>
</dbReference>
<dbReference type="Pfam" id="PF25876">
    <property type="entry name" value="HH_MFP_RND"/>
    <property type="match status" value="1"/>
</dbReference>
<evidence type="ECO:0000259" key="6">
    <source>
        <dbReference type="Pfam" id="PF25876"/>
    </source>
</evidence>
<evidence type="ECO:0000313" key="10">
    <source>
        <dbReference type="EMBL" id="MBS7663776.1"/>
    </source>
</evidence>
<gene>
    <name evidence="10" type="ORF">I0D00_17765</name>
</gene>
<protein>
    <submittedName>
        <fullName evidence="10">Efflux RND transporter periplasmic adaptor subunit</fullName>
    </submittedName>
</protein>
<dbReference type="EMBL" id="JADPMV010000002">
    <property type="protein sequence ID" value="MBS7663776.1"/>
    <property type="molecule type" value="Genomic_DNA"/>
</dbReference>
<evidence type="ECO:0000256" key="2">
    <source>
        <dbReference type="ARBA" id="ARBA00009477"/>
    </source>
</evidence>
<dbReference type="Gene3D" id="2.40.30.170">
    <property type="match status" value="1"/>
</dbReference>
<dbReference type="SUPFAM" id="SSF111369">
    <property type="entry name" value="HlyD-like secretion proteins"/>
    <property type="match status" value="1"/>
</dbReference>
<dbReference type="PANTHER" id="PTHR30469:SF11">
    <property type="entry name" value="BLL4320 PROTEIN"/>
    <property type="match status" value="1"/>
</dbReference>
<dbReference type="Gene3D" id="2.40.420.20">
    <property type="match status" value="1"/>
</dbReference>
<dbReference type="InterPro" id="IPR058624">
    <property type="entry name" value="MdtA-like_HH"/>
</dbReference>
<comment type="subcellular location">
    <subcellularLocation>
        <location evidence="1">Cell envelope</location>
    </subcellularLocation>
</comment>
<dbReference type="Pfam" id="PF25954">
    <property type="entry name" value="Beta-barrel_RND_2"/>
    <property type="match status" value="1"/>
</dbReference>
<evidence type="ECO:0000256" key="5">
    <source>
        <dbReference type="SAM" id="Coils"/>
    </source>
</evidence>
<dbReference type="InterPro" id="IPR058792">
    <property type="entry name" value="Beta-barrel_RND_2"/>
</dbReference>